<dbReference type="InterPro" id="IPR051786">
    <property type="entry name" value="ASN_synthetase/amidase"/>
</dbReference>
<keyword evidence="5 9" id="KW-0067">ATP-binding</keyword>
<evidence type="ECO:0000256" key="2">
    <source>
        <dbReference type="ARBA" id="ARBA00005752"/>
    </source>
</evidence>
<organism evidence="11 12">
    <name type="scientific">Pseudomonas fluorescens ICMP 11288</name>
    <dbReference type="NCBI Taxonomy" id="1198309"/>
    <lineage>
        <taxon>Bacteria</taxon>
        <taxon>Pseudomonadati</taxon>
        <taxon>Pseudomonadota</taxon>
        <taxon>Gammaproteobacteria</taxon>
        <taxon>Pseudomonadales</taxon>
        <taxon>Pseudomonadaceae</taxon>
        <taxon>Pseudomonas</taxon>
    </lineage>
</organism>
<feature type="domain" description="Glutamine amidotransferase type-2" evidence="10">
    <location>
        <begin position="2"/>
        <end position="217"/>
    </location>
</feature>
<keyword evidence="6 8" id="KW-0315">Glutamine amidotransferase</keyword>
<feature type="active site" description="For GATase activity" evidence="8">
    <location>
        <position position="2"/>
    </location>
</feature>
<dbReference type="InterPro" id="IPR014729">
    <property type="entry name" value="Rossmann-like_a/b/a_fold"/>
</dbReference>
<dbReference type="PIRSF" id="PIRSF001589">
    <property type="entry name" value="Asn_synthetase_glu-h"/>
    <property type="match status" value="1"/>
</dbReference>
<evidence type="ECO:0000256" key="7">
    <source>
        <dbReference type="ARBA" id="ARBA00048741"/>
    </source>
</evidence>
<proteinExistence type="inferred from homology"/>
<feature type="binding site" evidence="9">
    <location>
        <position position="104"/>
    </location>
    <ligand>
        <name>L-glutamine</name>
        <dbReference type="ChEBI" id="CHEBI:58359"/>
    </ligand>
</feature>
<dbReference type="Proteomes" id="UP000054197">
    <property type="component" value="Unassembled WGS sequence"/>
</dbReference>
<dbReference type="CDD" id="cd00712">
    <property type="entry name" value="AsnB"/>
    <property type="match status" value="1"/>
</dbReference>
<dbReference type="RefSeq" id="WP_058422813.1">
    <property type="nucleotide sequence ID" value="NZ_LKEF01000096.1"/>
</dbReference>
<keyword evidence="8" id="KW-0028">Amino-acid biosynthesis</keyword>
<evidence type="ECO:0000256" key="1">
    <source>
        <dbReference type="ARBA" id="ARBA00005187"/>
    </source>
</evidence>
<dbReference type="InterPro" id="IPR001962">
    <property type="entry name" value="Asn_synthase"/>
</dbReference>
<evidence type="ECO:0000259" key="10">
    <source>
        <dbReference type="PROSITE" id="PS51278"/>
    </source>
</evidence>
<keyword evidence="4 9" id="KW-0547">Nucleotide-binding</keyword>
<dbReference type="PANTHER" id="PTHR43284">
    <property type="entry name" value="ASPARAGINE SYNTHETASE (GLUTAMINE-HYDROLYZING)"/>
    <property type="match status" value="1"/>
</dbReference>
<keyword evidence="8" id="KW-0061">Asparagine biosynthesis</keyword>
<dbReference type="InterPro" id="IPR017932">
    <property type="entry name" value="GATase_2_dom"/>
</dbReference>
<dbReference type="Pfam" id="PF13537">
    <property type="entry name" value="GATase_7"/>
    <property type="match status" value="1"/>
</dbReference>
<dbReference type="GO" id="GO:0006529">
    <property type="term" value="P:asparagine biosynthetic process"/>
    <property type="evidence" value="ECO:0007669"/>
    <property type="project" value="UniProtKB-KW"/>
</dbReference>
<evidence type="ECO:0000313" key="12">
    <source>
        <dbReference type="Proteomes" id="UP000054197"/>
    </source>
</evidence>
<reference evidence="11 12" key="1">
    <citation type="submission" date="2015-09" db="EMBL/GenBank/DDBJ databases">
        <title>Genome sequence of ICMP 11288.</title>
        <authorList>
            <person name="Visnovsky S."/>
            <person name="Lu A."/>
            <person name="Panda P."/>
            <person name="Pitman A."/>
        </authorList>
    </citation>
    <scope>NUCLEOTIDE SEQUENCE [LARGE SCALE GENOMIC DNA]</scope>
    <source>
        <strain evidence="11 12">ICMP 11288</strain>
    </source>
</reference>
<dbReference type="PROSITE" id="PS51278">
    <property type="entry name" value="GATASE_TYPE_2"/>
    <property type="match status" value="1"/>
</dbReference>
<evidence type="ECO:0000256" key="8">
    <source>
        <dbReference type="PIRSR" id="PIRSR001589-1"/>
    </source>
</evidence>
<dbReference type="Pfam" id="PF00733">
    <property type="entry name" value="Asn_synthase"/>
    <property type="match status" value="1"/>
</dbReference>
<evidence type="ECO:0000256" key="9">
    <source>
        <dbReference type="PIRSR" id="PIRSR001589-2"/>
    </source>
</evidence>
<name>A0A0W0H1F7_PSEFL</name>
<dbReference type="InterPro" id="IPR029055">
    <property type="entry name" value="Ntn_hydrolases_N"/>
</dbReference>
<dbReference type="SUPFAM" id="SSF52402">
    <property type="entry name" value="Adenine nucleotide alpha hydrolases-like"/>
    <property type="match status" value="1"/>
</dbReference>
<dbReference type="GO" id="GO:0005524">
    <property type="term" value="F:ATP binding"/>
    <property type="evidence" value="ECO:0007669"/>
    <property type="project" value="UniProtKB-KW"/>
</dbReference>
<comment type="caution">
    <text evidence="11">The sequence shown here is derived from an EMBL/GenBank/DDBJ whole genome shotgun (WGS) entry which is preliminary data.</text>
</comment>
<dbReference type="PANTHER" id="PTHR43284:SF1">
    <property type="entry name" value="ASPARAGINE SYNTHETASE"/>
    <property type="match status" value="1"/>
</dbReference>
<dbReference type="GO" id="GO:0004066">
    <property type="term" value="F:asparagine synthase (glutamine-hydrolyzing) activity"/>
    <property type="evidence" value="ECO:0007669"/>
    <property type="project" value="UniProtKB-EC"/>
</dbReference>
<evidence type="ECO:0000256" key="3">
    <source>
        <dbReference type="ARBA" id="ARBA00012737"/>
    </source>
</evidence>
<dbReference type="InterPro" id="IPR006426">
    <property type="entry name" value="Asn_synth_AEB"/>
</dbReference>
<dbReference type="Gene3D" id="3.60.20.10">
    <property type="entry name" value="Glutamine Phosphoribosylpyrophosphate, subunit 1, domain 1"/>
    <property type="match status" value="1"/>
</dbReference>
<accession>A0A0W0H1F7</accession>
<dbReference type="EC" id="6.3.5.4" evidence="3"/>
<evidence type="ECO:0000256" key="6">
    <source>
        <dbReference type="ARBA" id="ARBA00022962"/>
    </source>
</evidence>
<gene>
    <name evidence="11" type="ORF">AO063_11440</name>
</gene>
<dbReference type="Gene3D" id="3.40.50.620">
    <property type="entry name" value="HUPs"/>
    <property type="match status" value="1"/>
</dbReference>
<dbReference type="EMBL" id="LKEF01000096">
    <property type="protein sequence ID" value="KTB54623.1"/>
    <property type="molecule type" value="Genomic_DNA"/>
</dbReference>
<dbReference type="CDD" id="cd01991">
    <property type="entry name" value="Asn_synthase_B_C"/>
    <property type="match status" value="1"/>
</dbReference>
<protein>
    <recommendedName>
        <fullName evidence="3">asparagine synthase (glutamine-hydrolyzing)</fullName>
        <ecNumber evidence="3">6.3.5.4</ecNumber>
    </recommendedName>
</protein>
<dbReference type="SUPFAM" id="SSF56235">
    <property type="entry name" value="N-terminal nucleophile aminohydrolases (Ntn hydrolases)"/>
    <property type="match status" value="1"/>
</dbReference>
<evidence type="ECO:0000256" key="4">
    <source>
        <dbReference type="ARBA" id="ARBA00022741"/>
    </source>
</evidence>
<comment type="pathway">
    <text evidence="1">Amino-acid biosynthesis; L-asparagine biosynthesis; L-asparagine from L-aspartate (L-Gln route): step 1/1.</text>
</comment>
<evidence type="ECO:0000256" key="5">
    <source>
        <dbReference type="ARBA" id="ARBA00022840"/>
    </source>
</evidence>
<evidence type="ECO:0000313" key="11">
    <source>
        <dbReference type="EMBL" id="KTB54623.1"/>
    </source>
</evidence>
<dbReference type="NCBIfam" id="TIGR01536">
    <property type="entry name" value="asn_synth_AEB"/>
    <property type="match status" value="1"/>
</dbReference>
<dbReference type="AlphaFoldDB" id="A0A0W0H1F7"/>
<dbReference type="InterPro" id="IPR033738">
    <property type="entry name" value="AsnB_N"/>
</dbReference>
<comment type="catalytic activity">
    <reaction evidence="7">
        <text>L-aspartate + L-glutamine + ATP + H2O = L-asparagine + L-glutamate + AMP + diphosphate + H(+)</text>
        <dbReference type="Rhea" id="RHEA:12228"/>
        <dbReference type="ChEBI" id="CHEBI:15377"/>
        <dbReference type="ChEBI" id="CHEBI:15378"/>
        <dbReference type="ChEBI" id="CHEBI:29985"/>
        <dbReference type="ChEBI" id="CHEBI:29991"/>
        <dbReference type="ChEBI" id="CHEBI:30616"/>
        <dbReference type="ChEBI" id="CHEBI:33019"/>
        <dbReference type="ChEBI" id="CHEBI:58048"/>
        <dbReference type="ChEBI" id="CHEBI:58359"/>
        <dbReference type="ChEBI" id="CHEBI:456215"/>
        <dbReference type="EC" id="6.3.5.4"/>
    </reaction>
</comment>
<comment type="similarity">
    <text evidence="2">Belongs to the asparagine synthetase family.</text>
</comment>
<sequence length="613" mass="69214">MCGLSFFAVRDGVPETQAQMEKSLAVTRHRGPDASGTYFASVAGYQVGLGHNRLSILDLSPTGSQPMFADNHGVSIVFNGEVFNHHELRRQLIEKGYTFKGTSDTEVILQLYVEHQEQAFALLEGMFTFVILDEPRKKTFLVRDVVGIKPVYCYTGADGFYACSEIRGLKCFSQVNTDIDPDDVFEFFNNGFLYEPNTGYTSIKKLMPGTYLAFDLATGKLTTQRYQSAINFKTEQSLVQDVRSAVTRQLEADVPVGVFFSGGADSSILASFTGDADLFFAQYDATDDSTVDTKFSARIAEHLGKKLVVTEILDSNTDPFESIDFVAANTEELVSDYTFWATYRLSTEARKSGYTVMLRGMGGDEAFAGYPRYTVLKHHTLIRWLYPVLSALLKLKLFPKRLDKKFERLVSYAQESYWPLAYSRMLGYFSRQELQGFFRDYSELERHYKQRLSDVMDQYTGAVEDKVKCAQHFDQTGFLSHNLSVSDKASMLASIELRVPLLDERVVASGLATSSADLLKGGAPKAPLKKLLKSLLPASLVDRPKTGFNPPLDGIIQRIGQQRLLIEFERIYTYVAREEVEKLVNNHFSGSANNTYKLWQMVYFERWLKINFP</sequence>